<sequence>MSYVKKRPAYGVLLFGAGAVALSVYFTFAAVQGDYGVFHRIQIQAEVEVLKGELETISGEVRVMKNKTHRLSDEYLDLDLLDEQARTVLGLVRSNEIVVR</sequence>
<name>A0A126V2P1_9RHOB</name>
<dbReference type="AlphaFoldDB" id="A0A126V2P1"/>
<organism evidence="1 2">
    <name type="scientific">Falsihalocynthiibacter arcticus</name>
    <dbReference type="NCBI Taxonomy" id="1579316"/>
    <lineage>
        <taxon>Bacteria</taxon>
        <taxon>Pseudomonadati</taxon>
        <taxon>Pseudomonadota</taxon>
        <taxon>Alphaproteobacteria</taxon>
        <taxon>Rhodobacterales</taxon>
        <taxon>Roseobacteraceae</taxon>
        <taxon>Falsihalocynthiibacter</taxon>
    </lineage>
</organism>
<dbReference type="OrthoDB" id="7689499at2"/>
<gene>
    <name evidence="1" type="ORF">RC74_15015</name>
</gene>
<dbReference type="RefSeq" id="WP_039002072.1">
    <property type="nucleotide sequence ID" value="NZ_CP014327.1"/>
</dbReference>
<dbReference type="STRING" id="1579316.RC74_15015"/>
<dbReference type="Pfam" id="PF04977">
    <property type="entry name" value="DivIC"/>
    <property type="match status" value="1"/>
</dbReference>
<keyword evidence="2" id="KW-1185">Reference proteome</keyword>
<protein>
    <submittedName>
        <fullName evidence="1">Septum formation initiator</fullName>
    </submittedName>
</protein>
<evidence type="ECO:0000313" key="1">
    <source>
        <dbReference type="EMBL" id="AML52407.1"/>
    </source>
</evidence>
<dbReference type="InterPro" id="IPR007060">
    <property type="entry name" value="FtsL/DivIC"/>
</dbReference>
<dbReference type="Proteomes" id="UP000070371">
    <property type="component" value="Chromosome"/>
</dbReference>
<dbReference type="EMBL" id="CP014327">
    <property type="protein sequence ID" value="AML52407.1"/>
    <property type="molecule type" value="Genomic_DNA"/>
</dbReference>
<reference evidence="1 2" key="1">
    <citation type="submission" date="2016-02" db="EMBL/GenBank/DDBJ databases">
        <title>Complete genome sequence of Halocynthiibacter arcticus PAMC 20958t from arctic marine sediment.</title>
        <authorList>
            <person name="Lee Y.M."/>
            <person name="Baek K."/>
            <person name="Lee H.K."/>
            <person name="Shin S.C."/>
        </authorList>
    </citation>
    <scope>NUCLEOTIDE SEQUENCE [LARGE SCALE GENOMIC DNA]</scope>
    <source>
        <strain evidence="1">PAMC 20958</strain>
    </source>
</reference>
<evidence type="ECO:0000313" key="2">
    <source>
        <dbReference type="Proteomes" id="UP000070371"/>
    </source>
</evidence>
<proteinExistence type="predicted"/>
<accession>A0A126V2P1</accession>
<dbReference type="KEGG" id="hat:RC74_15015"/>